<evidence type="ECO:0000259" key="7">
    <source>
        <dbReference type="Pfam" id="PF03016"/>
    </source>
</evidence>
<comment type="subcellular location">
    <subcellularLocation>
        <location evidence="1">Golgi apparatus membrane</location>
        <topology evidence="1">Single-pass type II membrane protein</topology>
    </subcellularLocation>
</comment>
<feature type="domain" description="Exostosin GT47" evidence="7">
    <location>
        <begin position="121"/>
        <end position="459"/>
    </location>
</feature>
<evidence type="ECO:0000256" key="6">
    <source>
        <dbReference type="SAM" id="Phobius"/>
    </source>
</evidence>
<keyword evidence="9" id="KW-1185">Reference proteome</keyword>
<organism evidence="8 9">
    <name type="scientific">Linum tenue</name>
    <dbReference type="NCBI Taxonomy" id="586396"/>
    <lineage>
        <taxon>Eukaryota</taxon>
        <taxon>Viridiplantae</taxon>
        <taxon>Streptophyta</taxon>
        <taxon>Embryophyta</taxon>
        <taxon>Tracheophyta</taxon>
        <taxon>Spermatophyta</taxon>
        <taxon>Magnoliopsida</taxon>
        <taxon>eudicotyledons</taxon>
        <taxon>Gunneridae</taxon>
        <taxon>Pentapetalae</taxon>
        <taxon>rosids</taxon>
        <taxon>fabids</taxon>
        <taxon>Malpighiales</taxon>
        <taxon>Linaceae</taxon>
        <taxon>Linum</taxon>
    </lineage>
</organism>
<keyword evidence="3" id="KW-0808">Transferase</keyword>
<keyword evidence="6" id="KW-0812">Transmembrane</keyword>
<dbReference type="GO" id="GO:0009969">
    <property type="term" value="P:xyloglucan biosynthetic process"/>
    <property type="evidence" value="ECO:0007669"/>
    <property type="project" value="TreeGrafter"/>
</dbReference>
<evidence type="ECO:0000256" key="2">
    <source>
        <dbReference type="ARBA" id="ARBA00010271"/>
    </source>
</evidence>
<proteinExistence type="inferred from homology"/>
<accession>A0AAV0QSL7</accession>
<reference evidence="8" key="1">
    <citation type="submission" date="2022-08" db="EMBL/GenBank/DDBJ databases">
        <authorList>
            <person name="Gutierrez-Valencia J."/>
        </authorList>
    </citation>
    <scope>NUCLEOTIDE SEQUENCE</scope>
</reference>
<keyword evidence="5" id="KW-0333">Golgi apparatus</keyword>
<evidence type="ECO:0000256" key="1">
    <source>
        <dbReference type="ARBA" id="ARBA00004323"/>
    </source>
</evidence>
<evidence type="ECO:0000256" key="4">
    <source>
        <dbReference type="ARBA" id="ARBA00022968"/>
    </source>
</evidence>
<dbReference type="InterPro" id="IPR040911">
    <property type="entry name" value="Exostosin_GT47"/>
</dbReference>
<comment type="similarity">
    <text evidence="2">Belongs to the glycosyltransferase 47 family.</text>
</comment>
<dbReference type="Pfam" id="PF03016">
    <property type="entry name" value="Exostosin_GT47"/>
    <property type="match status" value="1"/>
</dbReference>
<dbReference type="GO" id="GO:0008378">
    <property type="term" value="F:galactosyltransferase activity"/>
    <property type="evidence" value="ECO:0007669"/>
    <property type="project" value="TreeGrafter"/>
</dbReference>
<evidence type="ECO:0000256" key="5">
    <source>
        <dbReference type="ARBA" id="ARBA00023034"/>
    </source>
</evidence>
<dbReference type="InterPro" id="IPR004263">
    <property type="entry name" value="Exostosin"/>
</dbReference>
<dbReference type="AlphaFoldDB" id="A0AAV0QSL7"/>
<dbReference type="EMBL" id="CAMGYJ010000010">
    <property type="protein sequence ID" value="CAI0547138.1"/>
    <property type="molecule type" value="Genomic_DNA"/>
</dbReference>
<dbReference type="GO" id="GO:0000139">
    <property type="term" value="C:Golgi membrane"/>
    <property type="evidence" value="ECO:0007669"/>
    <property type="project" value="UniProtKB-SubCell"/>
</dbReference>
<feature type="transmembrane region" description="Helical" evidence="6">
    <location>
        <begin position="207"/>
        <end position="228"/>
    </location>
</feature>
<keyword evidence="6" id="KW-1133">Transmembrane helix</keyword>
<evidence type="ECO:0000313" key="8">
    <source>
        <dbReference type="EMBL" id="CAI0547138.1"/>
    </source>
</evidence>
<protein>
    <recommendedName>
        <fullName evidence="7">Exostosin GT47 domain-containing protein</fullName>
    </recommendedName>
</protein>
<keyword evidence="3" id="KW-0328">Glycosyltransferase</keyword>
<gene>
    <name evidence="8" type="ORF">LITE_LOCUS44247</name>
</gene>
<dbReference type="PANTHER" id="PTHR11062:SF214">
    <property type="entry name" value="XYLOGLUCAN GALACTOSYLTRANSFERASE XLT2"/>
    <property type="match status" value="1"/>
</dbReference>
<comment type="caution">
    <text evidence="8">The sequence shown here is derived from an EMBL/GenBank/DDBJ whole genome shotgun (WGS) entry which is preliminary data.</text>
</comment>
<sequence length="520" mass="59739">MLPLTNSPPPESTKIKKPKIAPADFIPRKNSFSSLTSLLSHAYLSQPRSWIFVFVLFIQILLLLTLRSVPFHFHGFHRRLPSSPSPAAAVSEPVVIASAVSARSDSAASVVVDDETYSHRCEQGYVYVYDLPSSLNTELIENCEKLNPWSSRCDSLANDGFGQQAAAGVSGIVPADLAPAWFWTDQFVSEIVFHNRMMKHRCRTAEPGNATAFYIPFYAGLAVGRFLWQNFSPKDRDRHCETMLSWVKSQPQFQRSNGWDHFITMGRITWDFRRSTDQDWGSSCIYLPGMRNITRLLIERNPWDYFDVGVPYPTGFHPRSDADVLRWQKFVRERSRPTLFSFAGATRHSFKNDFRGVLLRHCLNESDACRVVDCGGSRCANGTSAILETFLDSDFCLQPRGDSFTRRSIFDCMIAGAIPVVFWRRTAYYQYEWFLPHDPKSYSVFIHRDEVKNGTSIRKVLDGYSRDEVRRMREKVIEYIPKLVYARNSDGLETIKDAFDVAVDGVLRRFEEQRERGYKW</sequence>
<keyword evidence="6" id="KW-0472">Membrane</keyword>
<dbReference type="Proteomes" id="UP001154282">
    <property type="component" value="Unassembled WGS sequence"/>
</dbReference>
<keyword evidence="4" id="KW-0735">Signal-anchor</keyword>
<evidence type="ECO:0000313" key="9">
    <source>
        <dbReference type="Proteomes" id="UP001154282"/>
    </source>
</evidence>
<dbReference type="PANTHER" id="PTHR11062">
    <property type="entry name" value="EXOSTOSIN HEPARAN SULFATE GLYCOSYLTRANSFERASE -RELATED"/>
    <property type="match status" value="1"/>
</dbReference>
<feature type="transmembrane region" description="Helical" evidence="6">
    <location>
        <begin position="49"/>
        <end position="69"/>
    </location>
</feature>
<evidence type="ECO:0000256" key="3">
    <source>
        <dbReference type="ARBA" id="ARBA00022676"/>
    </source>
</evidence>
<name>A0AAV0QSL7_9ROSI</name>